<evidence type="ECO:0000256" key="1">
    <source>
        <dbReference type="SAM" id="SignalP"/>
    </source>
</evidence>
<dbReference type="CDD" id="cd01830">
    <property type="entry name" value="XynE_like"/>
    <property type="match status" value="1"/>
</dbReference>
<dbReference type="PANTHER" id="PTHR43784">
    <property type="entry name" value="GDSL-LIKE LIPASE/ACYLHYDROLASE, PUTATIVE (AFU_ORTHOLOGUE AFUA_2G00820)-RELATED"/>
    <property type="match status" value="1"/>
</dbReference>
<reference evidence="3 4" key="1">
    <citation type="submission" date="2024-10" db="EMBL/GenBank/DDBJ databases">
        <title>The Natural Products Discovery Center: Release of the First 8490 Sequenced Strains for Exploring Actinobacteria Biosynthetic Diversity.</title>
        <authorList>
            <person name="Kalkreuter E."/>
            <person name="Kautsar S.A."/>
            <person name="Yang D."/>
            <person name="Bader C.D."/>
            <person name="Teijaro C.N."/>
            <person name="Fluegel L."/>
            <person name="Davis C.M."/>
            <person name="Simpson J.R."/>
            <person name="Lauterbach L."/>
            <person name="Steele A.D."/>
            <person name="Gui C."/>
            <person name="Meng S."/>
            <person name="Li G."/>
            <person name="Viehrig K."/>
            <person name="Ye F."/>
            <person name="Su P."/>
            <person name="Kiefer A.F."/>
            <person name="Nichols A."/>
            <person name="Cepeda A.J."/>
            <person name="Yan W."/>
            <person name="Fan B."/>
            <person name="Jiang Y."/>
            <person name="Adhikari A."/>
            <person name="Zheng C.-J."/>
            <person name="Schuster L."/>
            <person name="Cowan T.M."/>
            <person name="Smanski M.J."/>
            <person name="Chevrette M.G."/>
            <person name="De Carvalho L.P.S."/>
            <person name="Shen B."/>
        </authorList>
    </citation>
    <scope>NUCLEOTIDE SEQUENCE [LARGE SCALE GENOMIC DNA]</scope>
    <source>
        <strain evidence="3 4">NPDC006488</strain>
    </source>
</reference>
<dbReference type="Proteomes" id="UP001601303">
    <property type="component" value="Unassembled WGS sequence"/>
</dbReference>
<organism evidence="3 4">
    <name type="scientific">Streptomyces hokutonensis</name>
    <dbReference type="NCBI Taxonomy" id="1306990"/>
    <lineage>
        <taxon>Bacteria</taxon>
        <taxon>Bacillati</taxon>
        <taxon>Actinomycetota</taxon>
        <taxon>Actinomycetes</taxon>
        <taxon>Kitasatosporales</taxon>
        <taxon>Streptomycetaceae</taxon>
        <taxon>Streptomyces</taxon>
    </lineage>
</organism>
<accession>A0ABW6LXU1</accession>
<keyword evidence="3" id="KW-0378">Hydrolase</keyword>
<dbReference type="PANTHER" id="PTHR43784:SF2">
    <property type="entry name" value="GDSL-LIKE LIPASE_ACYLHYDROLASE, PUTATIVE (AFU_ORTHOLOGUE AFUA_2G00820)-RELATED"/>
    <property type="match status" value="1"/>
</dbReference>
<dbReference type="RefSeq" id="WP_388102984.1">
    <property type="nucleotide sequence ID" value="NZ_JBIAHM010000002.1"/>
</dbReference>
<dbReference type="Pfam" id="PF13472">
    <property type="entry name" value="Lipase_GDSL_2"/>
    <property type="match status" value="1"/>
</dbReference>
<evidence type="ECO:0000313" key="3">
    <source>
        <dbReference type="EMBL" id="MFE9597958.1"/>
    </source>
</evidence>
<proteinExistence type="predicted"/>
<protein>
    <submittedName>
        <fullName evidence="3">SGNH/GDSL hydrolase family protein</fullName>
    </submittedName>
</protein>
<feature type="chain" id="PRO_5045577003" evidence="1">
    <location>
        <begin position="29"/>
        <end position="413"/>
    </location>
</feature>
<feature type="domain" description="SGNH hydrolase-type esterase" evidence="2">
    <location>
        <begin position="215"/>
        <end position="399"/>
    </location>
</feature>
<evidence type="ECO:0000313" key="4">
    <source>
        <dbReference type="Proteomes" id="UP001601303"/>
    </source>
</evidence>
<dbReference type="Gene3D" id="3.40.50.1110">
    <property type="entry name" value="SGNH hydrolase"/>
    <property type="match status" value="1"/>
</dbReference>
<comment type="caution">
    <text evidence="3">The sequence shown here is derived from an EMBL/GenBank/DDBJ whole genome shotgun (WGS) entry which is preliminary data.</text>
</comment>
<name>A0ABW6LXU1_9ACTN</name>
<gene>
    <name evidence="3" type="ORF">ACFYNQ_05180</name>
</gene>
<keyword evidence="1" id="KW-0732">Signal</keyword>
<dbReference type="InterPro" id="IPR053140">
    <property type="entry name" value="GDSL_Rv0518-like"/>
</dbReference>
<dbReference type="InterPro" id="IPR036514">
    <property type="entry name" value="SGNH_hydro_sf"/>
</dbReference>
<keyword evidence="4" id="KW-1185">Reference proteome</keyword>
<dbReference type="SUPFAM" id="SSF52266">
    <property type="entry name" value="SGNH hydrolase"/>
    <property type="match status" value="1"/>
</dbReference>
<dbReference type="GO" id="GO:0016787">
    <property type="term" value="F:hydrolase activity"/>
    <property type="evidence" value="ECO:0007669"/>
    <property type="project" value="UniProtKB-KW"/>
</dbReference>
<dbReference type="EMBL" id="JBIAHM010000002">
    <property type="protein sequence ID" value="MFE9597958.1"/>
    <property type="molecule type" value="Genomic_DNA"/>
</dbReference>
<evidence type="ECO:0000259" key="2">
    <source>
        <dbReference type="Pfam" id="PF13472"/>
    </source>
</evidence>
<feature type="signal peptide" evidence="1">
    <location>
        <begin position="1"/>
        <end position="28"/>
    </location>
</feature>
<sequence length="413" mass="43386">MTARRARLSRGLALLMMAVALLTVPAQARSEPTAPAAATAGTASGGSHTVVTWGASADRMGDGVAGRSYRLIVHTSVAGGELRIRLSNAFGDRPVTFDSVYAGVQKEGAALVPRSNRRLTFGGGRSVTVPAGATVYSDPLTGALPAATNLVVSIHSPDAAGPATGHGLAMQTSYVTQGDHTSEESGTAWTDTIGSWYYLDAATVRTGTDTGAVVALGDSITDGWASTTDQNRRWPDYLARRLQRAGTGVKGVANEGISGNKVLSDGAGQSALNRLQRDVLSQPGVRTVFLFEGVNDIKAHSGVTAQDLIAGYREIIARAHAAGKCVVGATVGPYEGWSEWDRAGEAVRQEVNQFVKDSGEFDAVTDFDHILRSPYDQERMLPFFDSGDHLHPNDKGMQAMADAVDLAGLDCGR</sequence>
<dbReference type="InterPro" id="IPR013830">
    <property type="entry name" value="SGNH_hydro"/>
</dbReference>